<organism evidence="7 8">
    <name type="scientific">Meloidogyne graminicola</name>
    <dbReference type="NCBI Taxonomy" id="189291"/>
    <lineage>
        <taxon>Eukaryota</taxon>
        <taxon>Metazoa</taxon>
        <taxon>Ecdysozoa</taxon>
        <taxon>Nematoda</taxon>
        <taxon>Chromadorea</taxon>
        <taxon>Rhabditida</taxon>
        <taxon>Tylenchina</taxon>
        <taxon>Tylenchomorpha</taxon>
        <taxon>Tylenchoidea</taxon>
        <taxon>Meloidogynidae</taxon>
        <taxon>Meloidogyninae</taxon>
        <taxon>Meloidogyne</taxon>
    </lineage>
</organism>
<evidence type="ECO:0000256" key="3">
    <source>
        <dbReference type="ARBA" id="ARBA00022833"/>
    </source>
</evidence>
<dbReference type="GO" id="GO:0003677">
    <property type="term" value="F:DNA binding"/>
    <property type="evidence" value="ECO:0007669"/>
    <property type="project" value="InterPro"/>
</dbReference>
<feature type="non-terminal residue" evidence="7">
    <location>
        <position position="1"/>
    </location>
</feature>
<evidence type="ECO:0000313" key="8">
    <source>
        <dbReference type="Proteomes" id="UP000605970"/>
    </source>
</evidence>
<reference evidence="7" key="1">
    <citation type="journal article" date="2020" name="Ecol. Evol.">
        <title>Genome structure and content of the rice root-knot nematode (Meloidogyne graminicola).</title>
        <authorList>
            <person name="Phan N.T."/>
            <person name="Danchin E.G.J."/>
            <person name="Klopp C."/>
            <person name="Perfus-Barbeoch L."/>
            <person name="Kozlowski D.K."/>
            <person name="Koutsovoulos G.D."/>
            <person name="Lopez-Roques C."/>
            <person name="Bouchez O."/>
            <person name="Zahm M."/>
            <person name="Besnard G."/>
            <person name="Bellafiore S."/>
        </authorList>
    </citation>
    <scope>NUCLEOTIDE SEQUENCE</scope>
    <source>
        <strain evidence="7">VN-18</strain>
    </source>
</reference>
<keyword evidence="1" id="KW-0479">Metal-binding</keyword>
<dbReference type="EMBL" id="JABEBT010000147">
    <property type="protein sequence ID" value="KAF7629177.1"/>
    <property type="molecule type" value="Genomic_DNA"/>
</dbReference>
<evidence type="ECO:0000313" key="7">
    <source>
        <dbReference type="EMBL" id="KAF7629177.1"/>
    </source>
</evidence>
<dbReference type="InterPro" id="IPR003656">
    <property type="entry name" value="Znf_BED"/>
</dbReference>
<evidence type="ECO:0000256" key="5">
    <source>
        <dbReference type="SAM" id="MobiDB-lite"/>
    </source>
</evidence>
<dbReference type="SMART" id="SM00614">
    <property type="entry name" value="ZnF_BED"/>
    <property type="match status" value="2"/>
</dbReference>
<protein>
    <recommendedName>
        <fullName evidence="6">BED-type domain-containing protein</fullName>
    </recommendedName>
</protein>
<keyword evidence="3" id="KW-0862">Zinc</keyword>
<keyword evidence="2 4" id="KW-0863">Zinc-finger</keyword>
<evidence type="ECO:0000259" key="6">
    <source>
        <dbReference type="PROSITE" id="PS50808"/>
    </source>
</evidence>
<feature type="domain" description="BED-type" evidence="6">
    <location>
        <begin position="105"/>
        <end position="164"/>
    </location>
</feature>
<feature type="compositionally biased region" description="Polar residues" evidence="5">
    <location>
        <begin position="29"/>
        <end position="38"/>
    </location>
</feature>
<dbReference type="PROSITE" id="PS50808">
    <property type="entry name" value="ZF_BED"/>
    <property type="match status" value="1"/>
</dbReference>
<proteinExistence type="predicted"/>
<dbReference type="InterPro" id="IPR036236">
    <property type="entry name" value="Znf_C2H2_sf"/>
</dbReference>
<evidence type="ECO:0000256" key="1">
    <source>
        <dbReference type="ARBA" id="ARBA00022723"/>
    </source>
</evidence>
<accession>A0A8S9ZA57</accession>
<dbReference type="Proteomes" id="UP000605970">
    <property type="component" value="Unassembled WGS sequence"/>
</dbReference>
<sequence length="289" mass="34160">LFLIILIFIGLIKCPPGDKRKGKKKTRQEGQPSNLNVSNPSKVYVDPSGLQYIYTPPDQVPYHPIQDYEILSSEELEQINDPYVEQDYGTHSYEQQQVKKKKVGRPLSFVWTYWTIEKRLFEDGELHDAAVCKFCKDYYILGENFTSTLKYHLNNAHKDHPEINFDKLNKAQINKPAILQIDQQRETKDKRVKKEKTEEEREYDRSRNLTSLIYEYFTIGEKKAYCRCYKNDGEICNREMSFPRVTGYQGNLKNHLRSHTDAYNEFLKQNQIEKDQAIQLIIEEQTNEQ</sequence>
<dbReference type="GO" id="GO:0008270">
    <property type="term" value="F:zinc ion binding"/>
    <property type="evidence" value="ECO:0007669"/>
    <property type="project" value="UniProtKB-KW"/>
</dbReference>
<comment type="caution">
    <text evidence="7">The sequence shown here is derived from an EMBL/GenBank/DDBJ whole genome shotgun (WGS) entry which is preliminary data.</text>
</comment>
<gene>
    <name evidence="7" type="ORF">Mgra_00009286</name>
</gene>
<dbReference type="SUPFAM" id="SSF57667">
    <property type="entry name" value="beta-beta-alpha zinc fingers"/>
    <property type="match status" value="1"/>
</dbReference>
<evidence type="ECO:0000256" key="2">
    <source>
        <dbReference type="ARBA" id="ARBA00022771"/>
    </source>
</evidence>
<evidence type="ECO:0000256" key="4">
    <source>
        <dbReference type="PROSITE-ProRule" id="PRU00027"/>
    </source>
</evidence>
<dbReference type="AlphaFoldDB" id="A0A8S9ZA57"/>
<name>A0A8S9ZA57_9BILA</name>
<feature type="region of interest" description="Disordered" evidence="5">
    <location>
        <begin position="18"/>
        <end position="38"/>
    </location>
</feature>
<keyword evidence="8" id="KW-1185">Reference proteome</keyword>